<evidence type="ECO:0000313" key="5">
    <source>
        <dbReference type="EMBL" id="PQD95148.1"/>
    </source>
</evidence>
<feature type="domain" description="Leucine-binding protein" evidence="4">
    <location>
        <begin position="33"/>
        <end position="342"/>
    </location>
</feature>
<evidence type="ECO:0000313" key="6">
    <source>
        <dbReference type="Proteomes" id="UP000239663"/>
    </source>
</evidence>
<dbReference type="SUPFAM" id="SSF53822">
    <property type="entry name" value="Periplasmic binding protein-like I"/>
    <property type="match status" value="1"/>
</dbReference>
<evidence type="ECO:0000256" key="2">
    <source>
        <dbReference type="ARBA" id="ARBA00022729"/>
    </source>
</evidence>
<feature type="signal peptide" evidence="3">
    <location>
        <begin position="1"/>
        <end position="26"/>
    </location>
</feature>
<dbReference type="InterPro" id="IPR051010">
    <property type="entry name" value="BCAA_transport"/>
</dbReference>
<gene>
    <name evidence="5" type="ORF">CYL18_10200</name>
</gene>
<protein>
    <submittedName>
        <fullName evidence="5">Ethanolamine utilization protein EutJ</fullName>
    </submittedName>
</protein>
<comment type="caution">
    <text evidence="5">The sequence shown here is derived from an EMBL/GenBank/DDBJ whole genome shotgun (WGS) entry which is preliminary data.</text>
</comment>
<dbReference type="PROSITE" id="PS51257">
    <property type="entry name" value="PROKAR_LIPOPROTEIN"/>
    <property type="match status" value="1"/>
</dbReference>
<dbReference type="EMBL" id="PKOZ01000005">
    <property type="protein sequence ID" value="PQD95148.1"/>
    <property type="molecule type" value="Genomic_DNA"/>
</dbReference>
<keyword evidence="2 3" id="KW-0732">Signal</keyword>
<keyword evidence="6" id="KW-1185">Reference proteome</keyword>
<evidence type="ECO:0000256" key="3">
    <source>
        <dbReference type="SAM" id="SignalP"/>
    </source>
</evidence>
<comment type="similarity">
    <text evidence="1">Belongs to the leucine-binding protein family.</text>
</comment>
<dbReference type="PANTHER" id="PTHR30483">
    <property type="entry name" value="LEUCINE-SPECIFIC-BINDING PROTEIN"/>
    <property type="match status" value="1"/>
</dbReference>
<dbReference type="InterPro" id="IPR028081">
    <property type="entry name" value="Leu-bd"/>
</dbReference>
<evidence type="ECO:0000256" key="1">
    <source>
        <dbReference type="ARBA" id="ARBA00010062"/>
    </source>
</evidence>
<accession>A0A2S7MZI9</accession>
<dbReference type="CDD" id="cd06336">
    <property type="entry name" value="PBP1_ABC_ligand_binding-like"/>
    <property type="match status" value="1"/>
</dbReference>
<feature type="chain" id="PRO_5038478192" evidence="3">
    <location>
        <begin position="27"/>
        <end position="388"/>
    </location>
</feature>
<organism evidence="5 6">
    <name type="scientific">Pradoshia eiseniae</name>
    <dbReference type="NCBI Taxonomy" id="2064768"/>
    <lineage>
        <taxon>Bacteria</taxon>
        <taxon>Bacillati</taxon>
        <taxon>Bacillota</taxon>
        <taxon>Bacilli</taxon>
        <taxon>Bacillales</taxon>
        <taxon>Bacillaceae</taxon>
        <taxon>Pradoshia</taxon>
    </lineage>
</organism>
<dbReference type="AlphaFoldDB" id="A0A2S7MZI9"/>
<dbReference type="InterPro" id="IPR028082">
    <property type="entry name" value="Peripla_BP_I"/>
</dbReference>
<sequence length="388" mass="42176">MKKIMMFSLLGVLLLGLIGCSSNNTAGGSNGDTVTIGFTGPLSGAAAYYGERTLQGLEMAAEEINEAGGFEADGKTYKLEIKALDDKYLPNEAAANAKRLVQEDKAPIIFTPHSGGVQALQVFNERDKFIIGAYTSEPGVVESGNELTVQVAPQYSGYIEPFTTYSIETSGKKLAMLPPATEYGKDWAESLQPEWEKQGGEVVYHSAIDFAKDTDFFTIITNALKKKPDVMFIGGASEATAKVAKQARELGFKGGFIVMDQAKFDQMKTITGSYDTFNNSIGVTPLIYSDFPGTDGFLEKYRDKYDGVDPSSESGLDYIALYALVGAMEAAGTVDDVEKIRSHVQDGLDSIPDEKKVYSIPSITKEGSFEIDRRLTIIEDGEVKEYKE</sequence>
<dbReference type="Pfam" id="PF13458">
    <property type="entry name" value="Peripla_BP_6"/>
    <property type="match status" value="1"/>
</dbReference>
<dbReference type="Gene3D" id="3.40.50.2300">
    <property type="match status" value="2"/>
</dbReference>
<dbReference type="PANTHER" id="PTHR30483:SF6">
    <property type="entry name" value="PERIPLASMIC BINDING PROTEIN OF ABC TRANSPORTER FOR NATURAL AMINO ACIDS"/>
    <property type="match status" value="1"/>
</dbReference>
<dbReference type="RefSeq" id="WP_104849408.1">
    <property type="nucleotide sequence ID" value="NZ_PKOZ01000005.1"/>
</dbReference>
<evidence type="ECO:0000259" key="4">
    <source>
        <dbReference type="Pfam" id="PF13458"/>
    </source>
</evidence>
<dbReference type="OrthoDB" id="9783240at2"/>
<reference evidence="5 6" key="1">
    <citation type="submission" date="2017-12" db="EMBL/GenBank/DDBJ databases">
        <title>Taxonomic description and draft genome of Pradoshia cofamensis Gen. nov., sp. nov., a thermotolerant bacillale isolated from anterior gut of earthworm Eisenia fetida.</title>
        <authorList>
            <person name="Saha T."/>
            <person name="Chakraborty R."/>
        </authorList>
    </citation>
    <scope>NUCLEOTIDE SEQUENCE [LARGE SCALE GENOMIC DNA]</scope>
    <source>
        <strain evidence="5 6">EAG3</strain>
    </source>
</reference>
<dbReference type="Proteomes" id="UP000239663">
    <property type="component" value="Unassembled WGS sequence"/>
</dbReference>
<proteinExistence type="inferred from homology"/>
<name>A0A2S7MZI9_9BACI</name>